<sequence length="53" mass="6567">MLYREFSIIEKYQKILRSEFPYSNDVMDGEESRQNRTCRKYKITKKITLEEKE</sequence>
<dbReference type="EMBL" id="CP094532">
    <property type="protein sequence ID" value="UOE40919.1"/>
    <property type="molecule type" value="Genomic_DNA"/>
</dbReference>
<gene>
    <name evidence="1" type="ORF">MTP09_13590</name>
</gene>
<proteinExistence type="predicted"/>
<reference evidence="1 2" key="1">
    <citation type="submission" date="2022-03" db="EMBL/GenBank/DDBJ databases">
        <title>Chryseobacterium sp. isolated from particulate matters in swine house.</title>
        <authorList>
            <person name="Won M."/>
            <person name="Kim S.-J."/>
            <person name="Kwon S.-W."/>
        </authorList>
    </citation>
    <scope>NUCLEOTIDE SEQUENCE [LARGE SCALE GENOMIC DNA]</scope>
    <source>
        <strain evidence="1 2">SC2-2</strain>
    </source>
</reference>
<organism evidence="1 2">
    <name type="scientific">Chryseobacterium suipulveris</name>
    <dbReference type="NCBI Taxonomy" id="2929800"/>
    <lineage>
        <taxon>Bacteria</taxon>
        <taxon>Pseudomonadati</taxon>
        <taxon>Bacteroidota</taxon>
        <taxon>Flavobacteriia</taxon>
        <taxon>Flavobacteriales</taxon>
        <taxon>Weeksellaceae</taxon>
        <taxon>Chryseobacterium group</taxon>
        <taxon>Chryseobacterium</taxon>
    </lineage>
</organism>
<protein>
    <submittedName>
        <fullName evidence="1">Uncharacterized protein</fullName>
    </submittedName>
</protein>
<dbReference type="Proteomes" id="UP000831460">
    <property type="component" value="Chromosome"/>
</dbReference>
<accession>A0ABY4BQ94</accession>
<dbReference type="RefSeq" id="WP_243549030.1">
    <property type="nucleotide sequence ID" value="NZ_CP094532.1"/>
</dbReference>
<evidence type="ECO:0000313" key="1">
    <source>
        <dbReference type="EMBL" id="UOE40919.1"/>
    </source>
</evidence>
<keyword evidence="2" id="KW-1185">Reference proteome</keyword>
<name>A0ABY4BQ94_9FLAO</name>
<evidence type="ECO:0000313" key="2">
    <source>
        <dbReference type="Proteomes" id="UP000831460"/>
    </source>
</evidence>